<evidence type="ECO:0000313" key="1">
    <source>
        <dbReference type="EMBL" id="KJD42293.1"/>
    </source>
</evidence>
<dbReference type="SUPFAM" id="SSF101386">
    <property type="entry name" value="all-alpha NTP pyrophosphatases"/>
    <property type="match status" value="1"/>
</dbReference>
<name>A0A0D7WUA3_9BACL</name>
<dbReference type="RefSeq" id="WP_044649392.1">
    <property type="nucleotide sequence ID" value="NZ_JTHP01000141.1"/>
</dbReference>
<organism evidence="1 2">
    <name type="scientific">Paenibacillus terrae</name>
    <dbReference type="NCBI Taxonomy" id="159743"/>
    <lineage>
        <taxon>Bacteria</taxon>
        <taxon>Bacillati</taxon>
        <taxon>Bacillota</taxon>
        <taxon>Bacilli</taxon>
        <taxon>Bacillales</taxon>
        <taxon>Paenibacillaceae</taxon>
        <taxon>Paenibacillus</taxon>
    </lineage>
</organism>
<gene>
    <name evidence="1" type="ORF">QD47_29040</name>
</gene>
<proteinExistence type="predicted"/>
<dbReference type="OrthoDB" id="2656273at2"/>
<dbReference type="Gene3D" id="1.10.287.1080">
    <property type="entry name" value="MazG-like"/>
    <property type="match status" value="1"/>
</dbReference>
<dbReference type="Proteomes" id="UP000032534">
    <property type="component" value="Unassembled WGS sequence"/>
</dbReference>
<dbReference type="PATRIC" id="fig|159743.3.peg.6476"/>
<dbReference type="EMBL" id="JTHP01000141">
    <property type="protein sequence ID" value="KJD42293.1"/>
    <property type="molecule type" value="Genomic_DNA"/>
</dbReference>
<comment type="caution">
    <text evidence="1">The sequence shown here is derived from an EMBL/GenBank/DDBJ whole genome shotgun (WGS) entry which is preliminary data.</text>
</comment>
<protein>
    <recommendedName>
        <fullName evidence="3">NTP pyrophosphohydrolase MazG putative catalytic core domain-containing protein</fullName>
    </recommendedName>
</protein>
<dbReference type="AlphaFoldDB" id="A0A0D7WUA3"/>
<accession>A0A0D7WUA3</accession>
<sequence>MSEQYIVFAIPVLDYPVQGYQPGDMRVKLQEEVNELIEEVESKDYDQRRTLSELFDVLQVTVGLIRQQARENLPPGESTAVLQNVIARANQDHLYKITEYGRQRGWETARR</sequence>
<reference evidence="1 2" key="1">
    <citation type="submission" date="2014-11" db="EMBL/GenBank/DDBJ databases">
        <title>Draft Genome Sequences of Paenibacillus polymyxa NRRL B-30509 and Paenibacillus terrae NRRL B-30644, Strains from a Poultry Environment that Produce Tridecaptin A and Paenicidins.</title>
        <authorList>
            <person name="van Belkum M.J."/>
            <person name="Lohans C.T."/>
            <person name="Vederas J.C."/>
        </authorList>
    </citation>
    <scope>NUCLEOTIDE SEQUENCE [LARGE SCALE GENOMIC DNA]</scope>
    <source>
        <strain evidence="1 2">NRRL B-30644</strain>
    </source>
</reference>
<keyword evidence="2" id="KW-1185">Reference proteome</keyword>
<evidence type="ECO:0008006" key="3">
    <source>
        <dbReference type="Google" id="ProtNLM"/>
    </source>
</evidence>
<evidence type="ECO:0000313" key="2">
    <source>
        <dbReference type="Proteomes" id="UP000032534"/>
    </source>
</evidence>